<evidence type="ECO:0000313" key="3">
    <source>
        <dbReference type="Proteomes" id="UP000586454"/>
    </source>
</evidence>
<protein>
    <recommendedName>
        <fullName evidence="1">PPC domain-containing protein</fullName>
    </recommendedName>
</protein>
<feature type="domain" description="PPC" evidence="1">
    <location>
        <begin position="8"/>
        <end position="143"/>
    </location>
</feature>
<dbReference type="PANTHER" id="PTHR34988">
    <property type="entry name" value="PROTEIN, PUTATIVE-RELATED"/>
    <property type="match status" value="1"/>
</dbReference>
<dbReference type="PIRSF" id="PIRSF016702">
    <property type="entry name" value="DNA_bp_PD1"/>
    <property type="match status" value="1"/>
</dbReference>
<evidence type="ECO:0000259" key="1">
    <source>
        <dbReference type="PROSITE" id="PS51742"/>
    </source>
</evidence>
<dbReference type="Pfam" id="PF03479">
    <property type="entry name" value="PCC"/>
    <property type="match status" value="1"/>
</dbReference>
<dbReference type="InterPro" id="IPR025707">
    <property type="entry name" value="DNA_bp_PD1"/>
</dbReference>
<proteinExistence type="predicted"/>
<name>A0A6V6XYT7_9FIRM</name>
<dbReference type="EMBL" id="CAIJCS010000009">
    <property type="protein sequence ID" value="CAC9923606.1"/>
    <property type="molecule type" value="Genomic_DNA"/>
</dbReference>
<dbReference type="InterPro" id="IPR005175">
    <property type="entry name" value="PPC_dom"/>
</dbReference>
<accession>A0A6V6XYT7</accession>
<evidence type="ECO:0000313" key="2">
    <source>
        <dbReference type="EMBL" id="CAC9923606.1"/>
    </source>
</evidence>
<sequence>MDYKIYSKDSAPVIALRLDPGDEIVESILALAEKEKIQAGIVEGIGATDDVTIGIMDLNSREYKLTHYTEPFEITSIMGNLSRKDGEAYLHSHINLGGVDGSVVGGHLDRAVISITAEIFIRIIDGAIDRKYHDEIGVNQMIV</sequence>
<dbReference type="Proteomes" id="UP000586454">
    <property type="component" value="Unassembled WGS sequence"/>
</dbReference>
<dbReference type="AlphaFoldDB" id="A0A6V6XYT7"/>
<dbReference type="PROSITE" id="PS51742">
    <property type="entry name" value="PPC"/>
    <property type="match status" value="1"/>
</dbReference>
<dbReference type="CDD" id="cd11378">
    <property type="entry name" value="DUF296"/>
    <property type="match status" value="1"/>
</dbReference>
<gene>
    <name evidence="2" type="ORF">PEPNEM18_00151</name>
</gene>
<dbReference type="PANTHER" id="PTHR34988:SF1">
    <property type="entry name" value="DNA-BINDING PROTEIN"/>
    <property type="match status" value="1"/>
</dbReference>
<keyword evidence="3" id="KW-1185">Reference proteome</keyword>
<dbReference type="RefSeq" id="WP_180498274.1">
    <property type="nucleotide sequence ID" value="NZ_CAIJCS010000009.1"/>
</dbReference>
<reference evidence="2 3" key="1">
    <citation type="submission" date="2020-06" db="EMBL/GenBank/DDBJ databases">
        <authorList>
            <person name="Criscuolo A."/>
        </authorList>
    </citation>
    <scope>NUCLEOTIDE SEQUENCE [LARGE SCALE GENOMIC DNA]</scope>
    <source>
        <strain evidence="2">1804121828</strain>
    </source>
</reference>
<dbReference type="SUPFAM" id="SSF117856">
    <property type="entry name" value="AF0104/ALDC/Ptd012-like"/>
    <property type="match status" value="1"/>
</dbReference>
<organism evidence="2 3">
    <name type="scientific">Aedoeadaptatus nemausensis</name>
    <dbReference type="NCBI Taxonomy" id="2582829"/>
    <lineage>
        <taxon>Bacteria</taxon>
        <taxon>Bacillati</taxon>
        <taxon>Bacillota</taxon>
        <taxon>Tissierellia</taxon>
        <taxon>Tissierellales</taxon>
        <taxon>Peptoniphilaceae</taxon>
        <taxon>Aedoeadaptatus</taxon>
    </lineage>
</organism>
<comment type="caution">
    <text evidence="2">The sequence shown here is derived from an EMBL/GenBank/DDBJ whole genome shotgun (WGS) entry which is preliminary data.</text>
</comment>
<dbReference type="Gene3D" id="3.30.1330.80">
    <property type="entry name" value="Hypothetical protein, similar to alpha- acetolactate decarboxylase, domain 2"/>
    <property type="match status" value="1"/>
</dbReference>